<evidence type="ECO:0000313" key="3">
    <source>
        <dbReference type="EMBL" id="GGK44327.1"/>
    </source>
</evidence>
<feature type="domain" description="HTH cro/C1-type" evidence="2">
    <location>
        <begin position="35"/>
        <end position="65"/>
    </location>
</feature>
<dbReference type="CDD" id="cd00093">
    <property type="entry name" value="HTH_XRE"/>
    <property type="match status" value="1"/>
</dbReference>
<evidence type="ECO:0000259" key="2">
    <source>
        <dbReference type="PROSITE" id="PS50943"/>
    </source>
</evidence>
<name>A0A917V5V3_9HYPH</name>
<dbReference type="InterPro" id="IPR039554">
    <property type="entry name" value="HigA2-like_HTH"/>
</dbReference>
<accession>A0A917V5V3</accession>
<dbReference type="GO" id="GO:0003677">
    <property type="term" value="F:DNA binding"/>
    <property type="evidence" value="ECO:0007669"/>
    <property type="project" value="InterPro"/>
</dbReference>
<organism evidence="3 4">
    <name type="scientific">Salinarimonas ramus</name>
    <dbReference type="NCBI Taxonomy" id="690164"/>
    <lineage>
        <taxon>Bacteria</taxon>
        <taxon>Pseudomonadati</taxon>
        <taxon>Pseudomonadota</taxon>
        <taxon>Alphaproteobacteria</taxon>
        <taxon>Hyphomicrobiales</taxon>
        <taxon>Salinarimonadaceae</taxon>
        <taxon>Salinarimonas</taxon>
    </lineage>
</organism>
<feature type="region of interest" description="Disordered" evidence="1">
    <location>
        <begin position="1"/>
        <end position="26"/>
    </location>
</feature>
<dbReference type="Pfam" id="PF13744">
    <property type="entry name" value="HTH_37"/>
    <property type="match status" value="1"/>
</dbReference>
<reference evidence="3 4" key="1">
    <citation type="journal article" date="2014" name="Int. J. Syst. Evol. Microbiol.">
        <title>Complete genome sequence of Corynebacterium casei LMG S-19264T (=DSM 44701T), isolated from a smear-ripened cheese.</title>
        <authorList>
            <consortium name="US DOE Joint Genome Institute (JGI-PGF)"/>
            <person name="Walter F."/>
            <person name="Albersmeier A."/>
            <person name="Kalinowski J."/>
            <person name="Ruckert C."/>
        </authorList>
    </citation>
    <scope>NUCLEOTIDE SEQUENCE [LARGE SCALE GENOMIC DNA]</scope>
    <source>
        <strain evidence="3 4">CGMCC 1.9161</strain>
    </source>
</reference>
<evidence type="ECO:0000256" key="1">
    <source>
        <dbReference type="SAM" id="MobiDB-lite"/>
    </source>
</evidence>
<comment type="caution">
    <text evidence="3">The sequence shown here is derived from an EMBL/GenBank/DDBJ whole genome shotgun (WGS) entry which is preliminary data.</text>
</comment>
<protein>
    <submittedName>
        <fullName evidence="3">Transcriptional regulator</fullName>
    </submittedName>
</protein>
<dbReference type="Gene3D" id="1.10.260.40">
    <property type="entry name" value="lambda repressor-like DNA-binding domains"/>
    <property type="match status" value="1"/>
</dbReference>
<sequence>MTGRNAIDKLRNGMSAERRRRNEAATRDMLREMTLDELREARKRSQAELASVLGVGQPAVAKMERRADMYVSNLRRYVEALGGRLEITARFDDTEVAITNFEDLATKETASSE</sequence>
<dbReference type="InterPro" id="IPR001387">
    <property type="entry name" value="Cro/C1-type_HTH"/>
</dbReference>
<dbReference type="PROSITE" id="PS50943">
    <property type="entry name" value="HTH_CROC1"/>
    <property type="match status" value="1"/>
</dbReference>
<proteinExistence type="predicted"/>
<keyword evidence="4" id="KW-1185">Reference proteome</keyword>
<dbReference type="SMART" id="SM00530">
    <property type="entry name" value="HTH_XRE"/>
    <property type="match status" value="1"/>
</dbReference>
<dbReference type="SUPFAM" id="SSF47413">
    <property type="entry name" value="lambda repressor-like DNA-binding domains"/>
    <property type="match status" value="1"/>
</dbReference>
<evidence type="ECO:0000313" key="4">
    <source>
        <dbReference type="Proteomes" id="UP000600449"/>
    </source>
</evidence>
<gene>
    <name evidence="3" type="ORF">GCM10011322_34340</name>
</gene>
<dbReference type="InterPro" id="IPR010982">
    <property type="entry name" value="Lambda_DNA-bd_dom_sf"/>
</dbReference>
<dbReference type="AlphaFoldDB" id="A0A917V5V3"/>
<dbReference type="Proteomes" id="UP000600449">
    <property type="component" value="Unassembled WGS sequence"/>
</dbReference>
<dbReference type="EMBL" id="BMMF01000010">
    <property type="protein sequence ID" value="GGK44327.1"/>
    <property type="molecule type" value="Genomic_DNA"/>
</dbReference>